<evidence type="ECO:0000256" key="6">
    <source>
        <dbReference type="ARBA" id="ARBA00023163"/>
    </source>
</evidence>
<dbReference type="AlphaFoldDB" id="A0A6B0QXJ5"/>
<dbReference type="Proteomes" id="UP000322234">
    <property type="component" value="Unassembled WGS sequence"/>
</dbReference>
<keyword evidence="7" id="KW-0539">Nucleus</keyword>
<keyword evidence="2" id="KW-0217">Developmental protein</keyword>
<feature type="compositionally biased region" description="Basic and acidic residues" evidence="10">
    <location>
        <begin position="63"/>
        <end position="82"/>
    </location>
</feature>
<dbReference type="InterPro" id="IPR036388">
    <property type="entry name" value="WH-like_DNA-bd_sf"/>
</dbReference>
<organism evidence="12 13">
    <name type="scientific">Bos mutus</name>
    <name type="common">wild yak</name>
    <dbReference type="NCBI Taxonomy" id="72004"/>
    <lineage>
        <taxon>Eukaryota</taxon>
        <taxon>Metazoa</taxon>
        <taxon>Chordata</taxon>
        <taxon>Craniata</taxon>
        <taxon>Vertebrata</taxon>
        <taxon>Euteleostomi</taxon>
        <taxon>Mammalia</taxon>
        <taxon>Eutheria</taxon>
        <taxon>Laurasiatheria</taxon>
        <taxon>Artiodactyla</taxon>
        <taxon>Ruminantia</taxon>
        <taxon>Pecora</taxon>
        <taxon>Bovidae</taxon>
        <taxon>Bovinae</taxon>
        <taxon>Bos</taxon>
    </lineage>
</organism>
<sequence length="648" mass="69459">MGVRGMRRCSAYSHPEQVEMAAFNRSPEQSDDGSTAKKQVASAEEESKEIHKSTMTPQALPEMDGRSHGRVREEGWGKDGLKFPEVNSPVPGTRPTDHCDLIAPAGSEVKEHSDYIKYPPSQGQRRGGRRGADLREEALSPRRAASDSPGCLTTPLDPSLPGATQLPPIASSQMLSSESDCRLGWKVSISPGELRQERGHGGLNQLGGAFVNGRPLPEVVRQRIVDLAHQGVRPCDISRQLRVSHGCVSKILGSRYYETGSIRPGVIGGSKPKVATPKVVEKIGDYKRQNPTMFAWEIRDRLLAEGVCDNDTVPSVSSINRIIRTKVQQPFNLPMDSCVATKSLSPGHTLIPSSAVTPPESPQSDSLGSTYSINGLLGIAQPGSDSKRKMDDSDQDSCRLSIDSQSSSSGPRKHLRTDTFSQHHLESLECPFDRQHYPEAYASPSHTKGEQGLYPLPLLNSALDDGKATLTPSNTPLGRNLSTHQTYPVVADPHSPFAIKQETPEVSSSSSTPSSLSSSAFLDLQQVGSGVPAGASVPPFNAFPHAASVYGQFTGQALLSGREMVGPTLPGYPPHIPTSGQGSYASSAIAGMVAGSEYSGNAYGHTPYSSYSEAWRFPNSSLLSSPYYYSSTSRPSAPPTTATAFDHL</sequence>
<keyword evidence="6" id="KW-0804">Transcription</keyword>
<evidence type="ECO:0000256" key="4">
    <source>
        <dbReference type="ARBA" id="ARBA00023015"/>
    </source>
</evidence>
<comment type="subunit">
    <text evidence="8">Interacts with WWTR1.</text>
</comment>
<proteinExistence type="predicted"/>
<dbReference type="Pfam" id="PF12403">
    <property type="entry name" value="Pax2_C"/>
    <property type="match status" value="1"/>
</dbReference>
<dbReference type="PROSITE" id="PS51057">
    <property type="entry name" value="PAIRED_2"/>
    <property type="match status" value="1"/>
</dbReference>
<dbReference type="InterPro" id="IPR022130">
    <property type="entry name" value="Pax2_C"/>
</dbReference>
<feature type="region of interest" description="Disordered" evidence="10">
    <location>
        <begin position="350"/>
        <end position="415"/>
    </location>
</feature>
<comment type="subcellular location">
    <subcellularLocation>
        <location evidence="1">Nucleus</location>
    </subcellularLocation>
</comment>
<evidence type="ECO:0000256" key="8">
    <source>
        <dbReference type="ARBA" id="ARBA00038672"/>
    </source>
</evidence>
<accession>A0A6B0QXJ5</accession>
<dbReference type="GO" id="GO:0000978">
    <property type="term" value="F:RNA polymerase II cis-regulatory region sequence-specific DNA binding"/>
    <property type="evidence" value="ECO:0007669"/>
    <property type="project" value="TreeGrafter"/>
</dbReference>
<dbReference type="PRINTS" id="PR00027">
    <property type="entry name" value="PAIREDBOX"/>
</dbReference>
<dbReference type="FunFam" id="1.10.10.10:FF:000003">
    <property type="entry name" value="Paired box protein Pax-6"/>
    <property type="match status" value="1"/>
</dbReference>
<feature type="region of interest" description="Disordered" evidence="10">
    <location>
        <begin position="1"/>
        <end position="167"/>
    </location>
</feature>
<evidence type="ECO:0000256" key="9">
    <source>
        <dbReference type="ARBA" id="ARBA00039822"/>
    </source>
</evidence>
<evidence type="ECO:0000256" key="5">
    <source>
        <dbReference type="ARBA" id="ARBA00023125"/>
    </source>
</evidence>
<dbReference type="SUPFAM" id="SSF46689">
    <property type="entry name" value="Homeodomain-like"/>
    <property type="match status" value="1"/>
</dbReference>
<dbReference type="GO" id="GO:0000981">
    <property type="term" value="F:DNA-binding transcription factor activity, RNA polymerase II-specific"/>
    <property type="evidence" value="ECO:0007669"/>
    <property type="project" value="TreeGrafter"/>
</dbReference>
<evidence type="ECO:0000256" key="10">
    <source>
        <dbReference type="SAM" id="MobiDB-lite"/>
    </source>
</evidence>
<dbReference type="CDD" id="cd00131">
    <property type="entry name" value="PAX"/>
    <property type="match status" value="1"/>
</dbReference>
<feature type="domain" description="Paired" evidence="11">
    <location>
        <begin position="199"/>
        <end position="326"/>
    </location>
</feature>
<keyword evidence="4" id="KW-0805">Transcription regulation</keyword>
<feature type="compositionally biased region" description="Basic and acidic residues" evidence="10">
    <location>
        <begin position="130"/>
        <end position="140"/>
    </location>
</feature>
<comment type="caution">
    <text evidence="12">The sequence shown here is derived from an EMBL/GenBank/DDBJ whole genome shotgun (WGS) entry which is preliminary data.</text>
</comment>
<dbReference type="PANTHER" id="PTHR45636">
    <property type="entry name" value="PAIRED BOX PROTEIN PAX-6-RELATED-RELATED"/>
    <property type="match status" value="1"/>
</dbReference>
<keyword evidence="3" id="KW-0563">Paired box</keyword>
<evidence type="ECO:0000259" key="11">
    <source>
        <dbReference type="PROSITE" id="PS51057"/>
    </source>
</evidence>
<reference evidence="12" key="1">
    <citation type="submission" date="2019-10" db="EMBL/GenBank/DDBJ databases">
        <title>The sequence and de novo assembly of the wild yak genome.</title>
        <authorList>
            <person name="Liu Y."/>
        </authorList>
    </citation>
    <scope>NUCLEOTIDE SEQUENCE [LARGE SCALE GENOMIC DNA]</scope>
    <source>
        <strain evidence="12">WY2019</strain>
    </source>
</reference>
<keyword evidence="5" id="KW-0238">DNA-binding</keyword>
<evidence type="ECO:0000256" key="2">
    <source>
        <dbReference type="ARBA" id="ARBA00022473"/>
    </source>
</evidence>
<dbReference type="Gene3D" id="1.10.10.10">
    <property type="entry name" value="Winged helix-like DNA-binding domain superfamily/Winged helix DNA-binding domain"/>
    <property type="match status" value="2"/>
</dbReference>
<evidence type="ECO:0000313" key="12">
    <source>
        <dbReference type="EMBL" id="MXQ82589.1"/>
    </source>
</evidence>
<dbReference type="FunFam" id="1.10.10.10:FF:000013">
    <property type="entry name" value="Paired box 8 isoform 1"/>
    <property type="match status" value="1"/>
</dbReference>
<protein>
    <recommendedName>
        <fullName evidence="9">Paired box protein Pax-8</fullName>
    </recommendedName>
</protein>
<dbReference type="EMBL" id="VBQZ03000013">
    <property type="protein sequence ID" value="MXQ82589.1"/>
    <property type="molecule type" value="Genomic_DNA"/>
</dbReference>
<dbReference type="SMART" id="SM00351">
    <property type="entry name" value="PAX"/>
    <property type="match status" value="1"/>
</dbReference>
<dbReference type="InterPro" id="IPR043182">
    <property type="entry name" value="PAIRED_DNA-bd_dom"/>
</dbReference>
<feature type="compositionally biased region" description="Polar residues" evidence="10">
    <location>
        <begin position="350"/>
        <end position="373"/>
    </location>
</feature>
<gene>
    <name evidence="12" type="ORF">E5288_WYG009705</name>
</gene>
<evidence type="ECO:0000256" key="1">
    <source>
        <dbReference type="ARBA" id="ARBA00004123"/>
    </source>
</evidence>
<dbReference type="InterPro" id="IPR043565">
    <property type="entry name" value="PAX_fam"/>
</dbReference>
<dbReference type="PROSITE" id="PS00034">
    <property type="entry name" value="PAIRED_1"/>
    <property type="match status" value="1"/>
</dbReference>
<evidence type="ECO:0000313" key="13">
    <source>
        <dbReference type="Proteomes" id="UP000322234"/>
    </source>
</evidence>
<dbReference type="InterPro" id="IPR009057">
    <property type="entry name" value="Homeodomain-like_sf"/>
</dbReference>
<dbReference type="InterPro" id="IPR001523">
    <property type="entry name" value="Paired_dom"/>
</dbReference>
<dbReference type="Pfam" id="PF00292">
    <property type="entry name" value="PAX"/>
    <property type="match status" value="1"/>
</dbReference>
<evidence type="ECO:0000256" key="3">
    <source>
        <dbReference type="ARBA" id="ARBA00022724"/>
    </source>
</evidence>
<name>A0A6B0QXJ5_9CETA</name>
<evidence type="ECO:0000256" key="7">
    <source>
        <dbReference type="ARBA" id="ARBA00023242"/>
    </source>
</evidence>
<dbReference type="GO" id="GO:0005634">
    <property type="term" value="C:nucleus"/>
    <property type="evidence" value="ECO:0007669"/>
    <property type="project" value="UniProtKB-SubCell"/>
</dbReference>
<keyword evidence="13" id="KW-1185">Reference proteome</keyword>
<dbReference type="PANTHER" id="PTHR45636:SF6">
    <property type="entry name" value="PAIRED BOX PROTEIN PAX-8"/>
    <property type="match status" value="1"/>
</dbReference>